<name>A0A1X0K125_9MYCO</name>
<feature type="region of interest" description="Disordered" evidence="1">
    <location>
        <begin position="73"/>
        <end position="109"/>
    </location>
</feature>
<sequence>MAVLMRQVTEGTLTGAVMAGQAAQRCREVFAVCDGPTDPLWPAHVEICRSVLGFGGLPAAELAQWLAVARNREDPAGSTLRPPALNVSGREPYGREYASVDDDAAPEPKPVVSEADILDTLADLPRDVLAEAEAAAWAVIDRYP</sequence>
<keyword evidence="3" id="KW-1185">Reference proteome</keyword>
<comment type="caution">
    <text evidence="2">The sequence shown here is derived from an EMBL/GenBank/DDBJ whole genome shotgun (WGS) entry which is preliminary data.</text>
</comment>
<evidence type="ECO:0000256" key="1">
    <source>
        <dbReference type="SAM" id="MobiDB-lite"/>
    </source>
</evidence>
<dbReference type="Proteomes" id="UP000192411">
    <property type="component" value="Unassembled WGS sequence"/>
</dbReference>
<proteinExistence type="predicted"/>
<dbReference type="STRING" id="75922.BST47_02640"/>
<evidence type="ECO:0000313" key="2">
    <source>
        <dbReference type="EMBL" id="ORB68801.1"/>
    </source>
</evidence>
<dbReference type="AlphaFoldDB" id="A0A1X0K125"/>
<reference evidence="2 3" key="1">
    <citation type="submission" date="2017-02" db="EMBL/GenBank/DDBJ databases">
        <title>The new phylogeny of genus Mycobacterium.</title>
        <authorList>
            <person name="Tortoli E."/>
            <person name="Trovato A."/>
            <person name="Cirillo D.M."/>
        </authorList>
    </citation>
    <scope>NUCLEOTIDE SEQUENCE [LARGE SCALE GENOMIC DNA]</scope>
    <source>
        <strain evidence="2 3">DSM 44338</strain>
    </source>
</reference>
<evidence type="ECO:0000313" key="3">
    <source>
        <dbReference type="Proteomes" id="UP000192411"/>
    </source>
</evidence>
<gene>
    <name evidence="2" type="ORF">BST47_02640</name>
</gene>
<organism evidence="2 3">
    <name type="scientific">Mycolicibacterium tusciae</name>
    <dbReference type="NCBI Taxonomy" id="75922"/>
    <lineage>
        <taxon>Bacteria</taxon>
        <taxon>Bacillati</taxon>
        <taxon>Actinomycetota</taxon>
        <taxon>Actinomycetes</taxon>
        <taxon>Mycobacteriales</taxon>
        <taxon>Mycobacteriaceae</taxon>
        <taxon>Mycolicibacterium</taxon>
    </lineage>
</organism>
<protein>
    <submittedName>
        <fullName evidence="2">Uncharacterized protein</fullName>
    </submittedName>
</protein>
<dbReference type="EMBL" id="MVIM01000001">
    <property type="protein sequence ID" value="ORB68801.1"/>
    <property type="molecule type" value="Genomic_DNA"/>
</dbReference>
<accession>A0A1X0K125</accession>